<dbReference type="RefSeq" id="WP_188527829.1">
    <property type="nucleotide sequence ID" value="NZ_BMGR01000001.1"/>
</dbReference>
<name>A0A917FKK9_9BACL</name>
<reference evidence="2" key="2">
    <citation type="submission" date="2020-09" db="EMBL/GenBank/DDBJ databases">
        <authorList>
            <person name="Sun Q."/>
            <person name="Zhou Y."/>
        </authorList>
    </citation>
    <scope>NUCLEOTIDE SEQUENCE</scope>
    <source>
        <strain evidence="2">CGMCC 1.12987</strain>
    </source>
</reference>
<sequence length="66" mass="7310">MSLVDLSGVSGAFFIMAVVFILLVFGLMSLGVVRMFQLRYRAGWLSFAGAIISGVVFGIILDRWYM</sequence>
<evidence type="ECO:0000256" key="1">
    <source>
        <dbReference type="SAM" id="Phobius"/>
    </source>
</evidence>
<evidence type="ECO:0000313" key="3">
    <source>
        <dbReference type="Proteomes" id="UP000644756"/>
    </source>
</evidence>
<dbReference type="EMBL" id="BMGR01000001">
    <property type="protein sequence ID" value="GGF86853.1"/>
    <property type="molecule type" value="Genomic_DNA"/>
</dbReference>
<keyword evidence="1" id="KW-0812">Transmembrane</keyword>
<protein>
    <submittedName>
        <fullName evidence="2">Uncharacterized protein</fullName>
    </submittedName>
</protein>
<proteinExistence type="predicted"/>
<keyword evidence="1" id="KW-1133">Transmembrane helix</keyword>
<keyword evidence="3" id="KW-1185">Reference proteome</keyword>
<keyword evidence="1" id="KW-0472">Membrane</keyword>
<dbReference type="AlphaFoldDB" id="A0A917FKK9"/>
<feature type="transmembrane region" description="Helical" evidence="1">
    <location>
        <begin position="12"/>
        <end position="30"/>
    </location>
</feature>
<evidence type="ECO:0000313" key="2">
    <source>
        <dbReference type="EMBL" id="GGF86853.1"/>
    </source>
</evidence>
<accession>A0A917FKK9</accession>
<feature type="transmembrane region" description="Helical" evidence="1">
    <location>
        <begin position="42"/>
        <end position="61"/>
    </location>
</feature>
<gene>
    <name evidence="2" type="ORF">GCM10010916_00230</name>
</gene>
<reference evidence="2" key="1">
    <citation type="journal article" date="2014" name="Int. J. Syst. Evol. Microbiol.">
        <title>Complete genome sequence of Corynebacterium casei LMG S-19264T (=DSM 44701T), isolated from a smear-ripened cheese.</title>
        <authorList>
            <consortium name="US DOE Joint Genome Institute (JGI-PGF)"/>
            <person name="Walter F."/>
            <person name="Albersmeier A."/>
            <person name="Kalinowski J."/>
            <person name="Ruckert C."/>
        </authorList>
    </citation>
    <scope>NUCLEOTIDE SEQUENCE</scope>
    <source>
        <strain evidence="2">CGMCC 1.12987</strain>
    </source>
</reference>
<dbReference type="Proteomes" id="UP000644756">
    <property type="component" value="Unassembled WGS sequence"/>
</dbReference>
<comment type="caution">
    <text evidence="2">The sequence shown here is derived from an EMBL/GenBank/DDBJ whole genome shotgun (WGS) entry which is preliminary data.</text>
</comment>
<organism evidence="2 3">
    <name type="scientific">Paenibacillus abyssi</name>
    <dbReference type="NCBI Taxonomy" id="1340531"/>
    <lineage>
        <taxon>Bacteria</taxon>
        <taxon>Bacillati</taxon>
        <taxon>Bacillota</taxon>
        <taxon>Bacilli</taxon>
        <taxon>Bacillales</taxon>
        <taxon>Paenibacillaceae</taxon>
        <taxon>Paenibacillus</taxon>
    </lineage>
</organism>